<evidence type="ECO:0000313" key="9">
    <source>
        <dbReference type="Proteomes" id="UP000031866"/>
    </source>
</evidence>
<dbReference type="Proteomes" id="UP000031866">
    <property type="component" value="Chromosome"/>
</dbReference>
<dbReference type="PANTHER" id="PTHR30352">
    <property type="entry name" value="PYRUVATE FORMATE-LYASE-ACTIVATING ENZYME"/>
    <property type="match status" value="1"/>
</dbReference>
<dbReference type="SUPFAM" id="SSF102114">
    <property type="entry name" value="Radical SAM enzymes"/>
    <property type="match status" value="1"/>
</dbReference>
<accession>A0A0B5QIE1</accession>
<evidence type="ECO:0000256" key="6">
    <source>
        <dbReference type="PIRSR" id="PIRSR004869-50"/>
    </source>
</evidence>
<evidence type="ECO:0000256" key="1">
    <source>
        <dbReference type="ARBA" id="ARBA00022485"/>
    </source>
</evidence>
<feature type="binding site" evidence="6">
    <location>
        <position position="82"/>
    </location>
    <ligand>
        <name>[4Fe-4S] cluster</name>
        <dbReference type="ChEBI" id="CHEBI:49883"/>
        <note>4Fe-4S-S-AdoMet</note>
    </ligand>
</feature>
<keyword evidence="2 6" id="KW-0949">S-adenosyl-L-methionine</keyword>
<keyword evidence="3 6" id="KW-0479">Metal-binding</keyword>
<dbReference type="InterPro" id="IPR058240">
    <property type="entry name" value="rSAM_sf"/>
</dbReference>
<keyword evidence="5 6" id="KW-0411">Iron-sulfur</keyword>
<name>A0A0B5QIE1_CLOBE</name>
<dbReference type="InterPro" id="IPR007197">
    <property type="entry name" value="rSAM"/>
</dbReference>
<proteinExistence type="predicted"/>
<dbReference type="EMBL" id="CP010086">
    <property type="protein sequence ID" value="AJG97991.1"/>
    <property type="molecule type" value="Genomic_DNA"/>
</dbReference>
<dbReference type="Gene3D" id="3.20.20.70">
    <property type="entry name" value="Aldolase class I"/>
    <property type="match status" value="1"/>
</dbReference>
<dbReference type="KEGG" id="cbei:LF65_01379"/>
<dbReference type="OrthoDB" id="9778883at2"/>
<feature type="domain" description="Radical SAM core" evidence="7">
    <location>
        <begin position="67"/>
        <end position="278"/>
    </location>
</feature>
<dbReference type="GO" id="GO:0003824">
    <property type="term" value="F:catalytic activity"/>
    <property type="evidence" value="ECO:0007669"/>
    <property type="project" value="InterPro"/>
</dbReference>
<dbReference type="PANTHER" id="PTHR30352:SF5">
    <property type="entry name" value="PYRUVATE FORMATE-LYASE 1-ACTIVATING ENZYME"/>
    <property type="match status" value="1"/>
</dbReference>
<dbReference type="PIRSF" id="PIRSF004869">
    <property type="entry name" value="PflX_prd"/>
    <property type="match status" value="1"/>
</dbReference>
<dbReference type="InterPro" id="IPR034457">
    <property type="entry name" value="Organic_radical-activating"/>
</dbReference>
<keyword evidence="1" id="KW-0004">4Fe-4S</keyword>
<dbReference type="NCBIfam" id="TIGR04337">
    <property type="entry name" value="AmmeMemoSam_rS"/>
    <property type="match status" value="1"/>
</dbReference>
<reference evidence="9" key="1">
    <citation type="submission" date="2014-12" db="EMBL/GenBank/DDBJ databases">
        <title>Genome sequence of Clostridium beijerinckii strain 59B.</title>
        <authorList>
            <person name="Little G.T."/>
            <person name="Minton N.P."/>
        </authorList>
    </citation>
    <scope>NUCLEOTIDE SEQUENCE [LARGE SCALE GENOMIC DNA]</scope>
    <source>
        <strain evidence="9">59B</strain>
    </source>
</reference>
<organism evidence="8 9">
    <name type="scientific">Clostridium beijerinckii</name>
    <name type="common">Clostridium MP</name>
    <dbReference type="NCBI Taxonomy" id="1520"/>
    <lineage>
        <taxon>Bacteria</taxon>
        <taxon>Bacillati</taxon>
        <taxon>Bacillota</taxon>
        <taxon>Clostridia</taxon>
        <taxon>Eubacteriales</taxon>
        <taxon>Clostridiaceae</taxon>
        <taxon>Clostridium</taxon>
    </lineage>
</organism>
<evidence type="ECO:0000259" key="7">
    <source>
        <dbReference type="PROSITE" id="PS51918"/>
    </source>
</evidence>
<evidence type="ECO:0000256" key="4">
    <source>
        <dbReference type="ARBA" id="ARBA00023004"/>
    </source>
</evidence>
<dbReference type="InterPro" id="IPR027596">
    <property type="entry name" value="AmmeMemoSam_rS"/>
</dbReference>
<dbReference type="SFLD" id="SFLDG01101">
    <property type="entry name" value="Uncharacterised_Radical_SAM_Su"/>
    <property type="match status" value="1"/>
</dbReference>
<dbReference type="GO" id="GO:0051539">
    <property type="term" value="F:4 iron, 4 sulfur cluster binding"/>
    <property type="evidence" value="ECO:0007669"/>
    <property type="project" value="UniProtKB-KW"/>
</dbReference>
<dbReference type="Pfam" id="PF04055">
    <property type="entry name" value="Radical_SAM"/>
    <property type="match status" value="1"/>
</dbReference>
<evidence type="ECO:0000256" key="2">
    <source>
        <dbReference type="ARBA" id="ARBA00022691"/>
    </source>
</evidence>
<keyword evidence="4 6" id="KW-0408">Iron</keyword>
<dbReference type="RefSeq" id="WP_041895059.1">
    <property type="nucleotide sequence ID" value="NZ_CP010086.2"/>
</dbReference>
<gene>
    <name evidence="8" type="ORF">LF65_01379</name>
</gene>
<sequence length="328" mass="37744">MEKKIPFYEEVKEKVRCRICPHNCLIDEEKFGICGVRTLKSKVPIAINYGEVTSMGVDPIEKKPLYHFKPSKDILSIGSFGCNMTCSFCQNYEISQGKPQTQYISVEKLIDIIPTIENNIGVAFTYNEPFMWYEYMYDAAKVIKETDTDTSVVVVTNGYINEEPLKKLLPYVDAMNIDLKGYTNRYYNNICGAKLEPVLETIKRCSEYCHVEITTLLVSEENDSLEEARQIAEFIASVNENIPLHLSRYFPRYKMENEATKIEKITEAQNEAKKYLKNVYVGNVQGVDNNTYCDNCNELLIERNGYSTNVFIKENKCQKCGEEINIIL</sequence>
<protein>
    <submittedName>
        <fullName evidence="8">Radical SAM protein</fullName>
    </submittedName>
</protein>
<dbReference type="InterPro" id="IPR013785">
    <property type="entry name" value="Aldolase_TIM"/>
</dbReference>
<dbReference type="STRING" id="1520.LF65_01379"/>
<dbReference type="InterPro" id="IPR016431">
    <property type="entry name" value="Pyrv-formate_lyase-activ_prd"/>
</dbReference>
<dbReference type="AlphaFoldDB" id="A0A0B5QIE1"/>
<comment type="cofactor">
    <cofactor evidence="6">
        <name>[4Fe-4S] cluster</name>
        <dbReference type="ChEBI" id="CHEBI:49883"/>
    </cofactor>
    <text evidence="6">Binds 1 [4Fe-4S] cluster. The cluster is coordinated with 3 cysteines and an exchangeable S-adenosyl-L-methionine.</text>
</comment>
<evidence type="ECO:0000313" key="8">
    <source>
        <dbReference type="EMBL" id="AJG97991.1"/>
    </source>
</evidence>
<dbReference type="CDD" id="cd01335">
    <property type="entry name" value="Radical_SAM"/>
    <property type="match status" value="1"/>
</dbReference>
<feature type="binding site" evidence="6">
    <location>
        <position position="89"/>
    </location>
    <ligand>
        <name>[4Fe-4S] cluster</name>
        <dbReference type="ChEBI" id="CHEBI:49883"/>
        <note>4Fe-4S-S-AdoMet</note>
    </ligand>
</feature>
<evidence type="ECO:0000256" key="3">
    <source>
        <dbReference type="ARBA" id="ARBA00022723"/>
    </source>
</evidence>
<dbReference type="PROSITE" id="PS51918">
    <property type="entry name" value="RADICAL_SAM"/>
    <property type="match status" value="1"/>
</dbReference>
<dbReference type="GO" id="GO:0046872">
    <property type="term" value="F:metal ion binding"/>
    <property type="evidence" value="ECO:0007669"/>
    <property type="project" value="UniProtKB-KW"/>
</dbReference>
<evidence type="ECO:0000256" key="5">
    <source>
        <dbReference type="ARBA" id="ARBA00023014"/>
    </source>
</evidence>
<dbReference type="SFLD" id="SFLDS00029">
    <property type="entry name" value="Radical_SAM"/>
    <property type="match status" value="1"/>
</dbReference>
<feature type="binding site" evidence="6">
    <location>
        <position position="86"/>
    </location>
    <ligand>
        <name>[4Fe-4S] cluster</name>
        <dbReference type="ChEBI" id="CHEBI:49883"/>
        <note>4Fe-4S-S-AdoMet</note>
    </ligand>
</feature>